<keyword evidence="19" id="KW-1185">Reference proteome</keyword>
<dbReference type="InterPro" id="IPR005483">
    <property type="entry name" value="CPSase_dom"/>
</dbReference>
<name>A0A368XYM9_9BACI</name>
<evidence type="ECO:0000256" key="4">
    <source>
        <dbReference type="ARBA" id="ARBA00022571"/>
    </source>
</evidence>
<evidence type="ECO:0000256" key="8">
    <source>
        <dbReference type="ARBA" id="ARBA00022737"/>
    </source>
</evidence>
<dbReference type="InterPro" id="IPR036914">
    <property type="entry name" value="MGS-like_dom_sf"/>
</dbReference>
<evidence type="ECO:0000256" key="11">
    <source>
        <dbReference type="ARBA" id="ARBA00022842"/>
    </source>
</evidence>
<dbReference type="InterPro" id="IPR005480">
    <property type="entry name" value="CPSase_lsu_oligo"/>
</dbReference>
<dbReference type="Gene3D" id="3.30.1490.20">
    <property type="entry name" value="ATP-grasp fold, A domain"/>
    <property type="match status" value="1"/>
</dbReference>
<feature type="binding site" evidence="16">
    <location>
        <position position="841"/>
    </location>
    <ligand>
        <name>Mn(2+)</name>
        <dbReference type="ChEBI" id="CHEBI:29035"/>
        <label>4</label>
    </ligand>
</feature>
<dbReference type="UniPathway" id="UPA00068">
    <property type="reaction ID" value="UER00171"/>
</dbReference>
<dbReference type="SUPFAM" id="SSF48108">
    <property type="entry name" value="Carbamoyl phosphate synthetase, large subunit connection domain"/>
    <property type="match status" value="1"/>
</dbReference>
<evidence type="ECO:0000256" key="15">
    <source>
        <dbReference type="ARBA" id="ARBA00048816"/>
    </source>
</evidence>
<keyword evidence="10 16" id="KW-0067">ATP-binding</keyword>
<feature type="binding site" evidence="16">
    <location>
        <position position="300"/>
    </location>
    <ligand>
        <name>Mg(2+)</name>
        <dbReference type="ChEBI" id="CHEBI:18420"/>
        <label>2</label>
    </ligand>
</feature>
<dbReference type="FunFam" id="1.10.1030.10:FF:000002">
    <property type="entry name" value="Carbamoyl-phosphate synthase large chain"/>
    <property type="match status" value="1"/>
</dbReference>
<comment type="cofactor">
    <cofactor evidence="16">
        <name>Mg(2+)</name>
        <dbReference type="ChEBI" id="CHEBI:18420"/>
    </cofactor>
    <cofactor evidence="16">
        <name>Mn(2+)</name>
        <dbReference type="ChEBI" id="CHEBI:29035"/>
    </cofactor>
    <text evidence="16">Binds 4 Mg(2+) or Mn(2+) ions per subunit.</text>
</comment>
<dbReference type="OrthoDB" id="9804197at2"/>
<feature type="binding site" evidence="16">
    <location>
        <position position="841"/>
    </location>
    <ligand>
        <name>ATP</name>
        <dbReference type="ChEBI" id="CHEBI:30616"/>
        <label>2</label>
    </ligand>
</feature>
<feature type="binding site" evidence="16">
    <location>
        <position position="215"/>
    </location>
    <ligand>
        <name>ATP</name>
        <dbReference type="ChEBI" id="CHEBI:30616"/>
        <label>1</label>
    </ligand>
</feature>
<dbReference type="FunFam" id="3.40.50.20:FF:000001">
    <property type="entry name" value="Carbamoyl-phosphate synthase large chain"/>
    <property type="match status" value="2"/>
</dbReference>
<feature type="binding site" evidence="16">
    <location>
        <position position="210"/>
    </location>
    <ligand>
        <name>ATP</name>
        <dbReference type="ChEBI" id="CHEBI:30616"/>
        <label>1</label>
    </ligand>
</feature>
<dbReference type="Pfam" id="PF02786">
    <property type="entry name" value="CPSase_L_D2"/>
    <property type="match status" value="2"/>
</dbReference>
<dbReference type="PANTHER" id="PTHR11405">
    <property type="entry name" value="CARBAMOYLTRANSFERASE FAMILY MEMBER"/>
    <property type="match status" value="1"/>
</dbReference>
<evidence type="ECO:0000256" key="13">
    <source>
        <dbReference type="ARBA" id="ARBA00023211"/>
    </source>
</evidence>
<feature type="binding site" evidence="16">
    <location>
        <position position="843"/>
    </location>
    <ligand>
        <name>Mg(2+)</name>
        <dbReference type="ChEBI" id="CHEBI:18420"/>
        <label>4</label>
    </ligand>
</feature>
<dbReference type="PROSITE" id="PS00866">
    <property type="entry name" value="CPSASE_1"/>
    <property type="match status" value="2"/>
</dbReference>
<feature type="domain" description="ATP-grasp" evidence="17">
    <location>
        <begin position="675"/>
        <end position="870"/>
    </location>
</feature>
<feature type="binding site" evidence="16">
    <location>
        <position position="298"/>
    </location>
    <ligand>
        <name>Mg(2+)</name>
        <dbReference type="ChEBI" id="CHEBI:18420"/>
        <label>2</label>
    </ligand>
</feature>
<evidence type="ECO:0000256" key="5">
    <source>
        <dbReference type="ARBA" id="ARBA00022598"/>
    </source>
</evidence>
<dbReference type="EC" id="6.3.4.16" evidence="16"/>
<comment type="catalytic activity">
    <reaction evidence="14 16">
        <text>hydrogencarbonate + NH4(+) + 2 ATP = carbamoyl phosphate + 2 ADP + phosphate + 2 H(+)</text>
        <dbReference type="Rhea" id="RHEA:18029"/>
        <dbReference type="ChEBI" id="CHEBI:15378"/>
        <dbReference type="ChEBI" id="CHEBI:17544"/>
        <dbReference type="ChEBI" id="CHEBI:28938"/>
        <dbReference type="ChEBI" id="CHEBI:30616"/>
        <dbReference type="ChEBI" id="CHEBI:43474"/>
        <dbReference type="ChEBI" id="CHEBI:58228"/>
        <dbReference type="ChEBI" id="CHEBI:456216"/>
        <dbReference type="EC" id="6.3.4.16"/>
    </reaction>
</comment>
<feature type="binding site" evidence="16">
    <location>
        <position position="129"/>
    </location>
    <ligand>
        <name>ATP</name>
        <dbReference type="ChEBI" id="CHEBI:30616"/>
        <label>1</label>
    </ligand>
</feature>
<feature type="binding site" evidence="16">
    <location>
        <position position="759"/>
    </location>
    <ligand>
        <name>ATP</name>
        <dbReference type="ChEBI" id="CHEBI:30616"/>
        <label>2</label>
    </ligand>
</feature>
<feature type="binding site" evidence="16">
    <location>
        <position position="841"/>
    </location>
    <ligand>
        <name>Mn(2+)</name>
        <dbReference type="ChEBI" id="CHEBI:29035"/>
        <label>3</label>
    </ligand>
</feature>
<proteinExistence type="inferred from homology"/>
<dbReference type="InterPro" id="IPR011761">
    <property type="entry name" value="ATP-grasp"/>
</dbReference>
<dbReference type="AlphaFoldDB" id="A0A368XYM9"/>
<feature type="binding site" evidence="16">
    <location>
        <position position="827"/>
    </location>
    <ligand>
        <name>ATP</name>
        <dbReference type="ChEBI" id="CHEBI:30616"/>
        <label>2</label>
    </ligand>
</feature>
<dbReference type="GO" id="GO:0006526">
    <property type="term" value="P:L-arginine biosynthetic process"/>
    <property type="evidence" value="ECO:0007669"/>
    <property type="project" value="UniProtKB-UniRule"/>
</dbReference>
<feature type="binding site" evidence="16">
    <location>
        <position position="785"/>
    </location>
    <ligand>
        <name>ATP</name>
        <dbReference type="ChEBI" id="CHEBI:30616"/>
        <label>2</label>
    </ligand>
</feature>
<evidence type="ECO:0000256" key="16">
    <source>
        <dbReference type="HAMAP-Rule" id="MF_01210"/>
    </source>
</evidence>
<evidence type="ECO:0000256" key="14">
    <source>
        <dbReference type="ARBA" id="ARBA00047359"/>
    </source>
</evidence>
<feature type="binding site" evidence="16">
    <location>
        <position position="284"/>
    </location>
    <ligand>
        <name>Mn(2+)</name>
        <dbReference type="ChEBI" id="CHEBI:29035"/>
        <label>1</label>
    </ligand>
</feature>
<evidence type="ECO:0000256" key="12">
    <source>
        <dbReference type="ARBA" id="ARBA00022975"/>
    </source>
</evidence>
<dbReference type="GO" id="GO:0044205">
    <property type="term" value="P:'de novo' UMP biosynthetic process"/>
    <property type="evidence" value="ECO:0007669"/>
    <property type="project" value="UniProtKB-UniRule"/>
</dbReference>
<dbReference type="UniPathway" id="UPA00070">
    <property type="reaction ID" value="UER00115"/>
</dbReference>
<protein>
    <recommendedName>
        <fullName evidence="16">Carbamoyl phosphate synthase large chain</fullName>
        <ecNumber evidence="16">6.3.4.16</ecNumber>
        <ecNumber evidence="16">6.3.5.5</ecNumber>
    </recommendedName>
    <alternativeName>
        <fullName evidence="16">Carbamoyl phosphate synthetase ammonia chain</fullName>
    </alternativeName>
</protein>
<feature type="binding site" evidence="16">
    <location>
        <position position="298"/>
    </location>
    <ligand>
        <name>Mn(2+)</name>
        <dbReference type="ChEBI" id="CHEBI:29035"/>
        <label>1</label>
    </ligand>
</feature>
<dbReference type="RefSeq" id="WP_114352189.1">
    <property type="nucleotide sequence ID" value="NZ_QPJJ01000004.1"/>
</dbReference>
<keyword evidence="5 16" id="KW-0436">Ligase</keyword>
<dbReference type="InterPro" id="IPR036897">
    <property type="entry name" value="CarbamoylP_synth_lsu_oligo_sf"/>
</dbReference>
<dbReference type="InterPro" id="IPR006275">
    <property type="entry name" value="CPSase_lsu"/>
</dbReference>
<feature type="binding site" evidence="16">
    <location>
        <position position="298"/>
    </location>
    <ligand>
        <name>ATP</name>
        <dbReference type="ChEBI" id="CHEBI:30616"/>
        <label>1</label>
    </ligand>
</feature>
<feature type="binding site" evidence="16">
    <location>
        <position position="175"/>
    </location>
    <ligand>
        <name>ATP</name>
        <dbReference type="ChEBI" id="CHEBI:30616"/>
        <label>1</label>
    </ligand>
</feature>
<evidence type="ECO:0000256" key="9">
    <source>
        <dbReference type="ARBA" id="ARBA00022741"/>
    </source>
</evidence>
<dbReference type="InterPro" id="IPR058047">
    <property type="entry name" value="CPSase_preATP-grasp"/>
</dbReference>
<feature type="binding site" evidence="16">
    <location>
        <position position="241"/>
    </location>
    <ligand>
        <name>ATP</name>
        <dbReference type="ChEBI" id="CHEBI:30616"/>
        <label>1</label>
    </ligand>
</feature>
<evidence type="ECO:0000256" key="3">
    <source>
        <dbReference type="ARBA" id="ARBA00009799"/>
    </source>
</evidence>
<dbReference type="EC" id="6.3.5.5" evidence="16"/>
<feature type="binding site" evidence="16">
    <location>
        <position position="711"/>
    </location>
    <ligand>
        <name>ATP</name>
        <dbReference type="ChEBI" id="CHEBI:30616"/>
        <label>2</label>
    </ligand>
</feature>
<feature type="binding site" evidence="16">
    <location>
        <position position="753"/>
    </location>
    <ligand>
        <name>ATP</name>
        <dbReference type="ChEBI" id="CHEBI:30616"/>
        <label>2</label>
    </ligand>
</feature>
<comment type="pathway">
    <text evidence="16">Pyrimidine metabolism; UMP biosynthesis via de novo pathway; (S)-dihydroorotate from bicarbonate: step 1/3.</text>
</comment>
<feature type="binding site" evidence="16">
    <location>
        <position position="284"/>
    </location>
    <ligand>
        <name>ATP</name>
        <dbReference type="ChEBI" id="CHEBI:30616"/>
        <label>1</label>
    </ligand>
</feature>
<keyword evidence="13" id="KW-0464">Manganese</keyword>
<dbReference type="Pfam" id="PF02787">
    <property type="entry name" value="CPSase_L_D3"/>
    <property type="match status" value="1"/>
</dbReference>
<gene>
    <name evidence="16" type="primary">carB</name>
    <name evidence="18" type="ORF">DFR57_10479</name>
</gene>
<dbReference type="SUPFAM" id="SSF52335">
    <property type="entry name" value="Methylglyoxal synthase-like"/>
    <property type="match status" value="1"/>
</dbReference>
<comment type="domain">
    <text evidence="16">The large subunit is composed of 2 ATP-grasp domains that are involved in binding the 2 ATP molecules needed for carbamoyl phosphate synthesis. The N-terminal ATP-grasp domain (referred to as the carboxyphosphate synthetic component) catalyzes the ATP-dependent phosphorylation of hydrogencarbonate to carboxyphosphate and the subsequent nucleophilic attack by ammonia to form a carbamate intermediate. The C-terminal ATP-grasp domain (referred to as the carbamoyl phosphate synthetic component) then catalyzes the phosphorylation of carbamate with the second ATP to form the end product carbamoyl phosphate. The reactive and unstable enzyme intermediates are sequentially channeled from one active site to the next through the interior of the protein over a distance of at least 96 A.</text>
</comment>
<feature type="region of interest" description="Carboxyphosphate synthetic domain" evidence="16">
    <location>
        <begin position="1"/>
        <end position="401"/>
    </location>
</feature>
<evidence type="ECO:0000256" key="10">
    <source>
        <dbReference type="ARBA" id="ARBA00022840"/>
    </source>
</evidence>
<feature type="binding site" evidence="16">
    <location>
        <position position="841"/>
    </location>
    <ligand>
        <name>Mg(2+)</name>
        <dbReference type="ChEBI" id="CHEBI:18420"/>
        <label>4</label>
    </ligand>
</feature>
<feature type="binding site" evidence="16">
    <location>
        <position position="176"/>
    </location>
    <ligand>
        <name>ATP</name>
        <dbReference type="ChEBI" id="CHEBI:30616"/>
        <label>1</label>
    </ligand>
</feature>
<dbReference type="SMART" id="SM01096">
    <property type="entry name" value="CPSase_L_D3"/>
    <property type="match status" value="1"/>
</dbReference>
<dbReference type="GO" id="GO:0005524">
    <property type="term" value="F:ATP binding"/>
    <property type="evidence" value="ECO:0007669"/>
    <property type="project" value="UniProtKB-UniRule"/>
</dbReference>
<evidence type="ECO:0000256" key="2">
    <source>
        <dbReference type="ARBA" id="ARBA00005077"/>
    </source>
</evidence>
<keyword evidence="12 16" id="KW-0665">Pyrimidine biosynthesis</keyword>
<comment type="pathway">
    <text evidence="2 16">Amino-acid biosynthesis; L-arginine biosynthesis; carbamoyl phosphate from bicarbonate: step 1/1.</text>
</comment>
<dbReference type="SUPFAM" id="SSF52440">
    <property type="entry name" value="PreATP-grasp domain"/>
    <property type="match status" value="2"/>
</dbReference>
<dbReference type="Gene3D" id="3.40.50.1380">
    <property type="entry name" value="Methylglyoxal synthase-like domain"/>
    <property type="match status" value="1"/>
</dbReference>
<comment type="catalytic activity">
    <reaction evidence="15 16">
        <text>hydrogencarbonate + L-glutamine + 2 ATP + H2O = carbamoyl phosphate + L-glutamate + 2 ADP + phosphate + 2 H(+)</text>
        <dbReference type="Rhea" id="RHEA:18633"/>
        <dbReference type="ChEBI" id="CHEBI:15377"/>
        <dbReference type="ChEBI" id="CHEBI:15378"/>
        <dbReference type="ChEBI" id="CHEBI:17544"/>
        <dbReference type="ChEBI" id="CHEBI:29985"/>
        <dbReference type="ChEBI" id="CHEBI:30616"/>
        <dbReference type="ChEBI" id="CHEBI:43474"/>
        <dbReference type="ChEBI" id="CHEBI:58228"/>
        <dbReference type="ChEBI" id="CHEBI:58359"/>
        <dbReference type="ChEBI" id="CHEBI:456216"/>
        <dbReference type="EC" id="6.3.5.5"/>
    </reaction>
</comment>
<feature type="binding site" evidence="16">
    <location>
        <position position="169"/>
    </location>
    <ligand>
        <name>ATP</name>
        <dbReference type="ChEBI" id="CHEBI:30616"/>
        <label>1</label>
    </ligand>
</feature>
<dbReference type="Proteomes" id="UP000252585">
    <property type="component" value="Unassembled WGS sequence"/>
</dbReference>
<keyword evidence="9 16" id="KW-0547">Nucleotide-binding</keyword>
<accession>A0A368XYM9</accession>
<evidence type="ECO:0000313" key="19">
    <source>
        <dbReference type="Proteomes" id="UP000252585"/>
    </source>
</evidence>
<feature type="binding site" evidence="16">
    <location>
        <position position="841"/>
    </location>
    <ligand>
        <name>Mg(2+)</name>
        <dbReference type="ChEBI" id="CHEBI:18420"/>
        <label>3</label>
    </ligand>
</feature>
<dbReference type="Gene3D" id="3.30.470.20">
    <property type="entry name" value="ATP-grasp fold, B domain"/>
    <property type="match status" value="2"/>
</dbReference>
<feature type="binding site" evidence="16">
    <location>
        <position position="242"/>
    </location>
    <ligand>
        <name>ATP</name>
        <dbReference type="ChEBI" id="CHEBI:30616"/>
        <label>1</label>
    </ligand>
</feature>
<dbReference type="InterPro" id="IPR005479">
    <property type="entry name" value="CPAse_ATP-bd"/>
</dbReference>
<feature type="binding site" evidence="16">
    <location>
        <position position="784"/>
    </location>
    <ligand>
        <name>ATP</name>
        <dbReference type="ChEBI" id="CHEBI:30616"/>
        <label>2</label>
    </ligand>
</feature>
<dbReference type="HAMAP" id="MF_01210_B">
    <property type="entry name" value="CPSase_L_chain_B"/>
    <property type="match status" value="1"/>
</dbReference>
<evidence type="ECO:0000256" key="1">
    <source>
        <dbReference type="ARBA" id="ARBA00001936"/>
    </source>
</evidence>
<dbReference type="FunFam" id="3.30.470.20:FF:000026">
    <property type="entry name" value="Carbamoyl-phosphate synthase large chain"/>
    <property type="match status" value="1"/>
</dbReference>
<dbReference type="GO" id="GO:0046872">
    <property type="term" value="F:metal ion binding"/>
    <property type="evidence" value="ECO:0007669"/>
    <property type="project" value="UniProtKB-KW"/>
</dbReference>
<feature type="binding site" evidence="16">
    <location>
        <position position="787"/>
    </location>
    <ligand>
        <name>ATP</name>
        <dbReference type="ChEBI" id="CHEBI:30616"/>
        <label>2</label>
    </ligand>
</feature>
<dbReference type="Pfam" id="PF25596">
    <property type="entry name" value="CPSase_L_D1"/>
    <property type="match status" value="2"/>
</dbReference>
<feature type="domain" description="ATP-grasp" evidence="17">
    <location>
        <begin position="133"/>
        <end position="327"/>
    </location>
</feature>
<organism evidence="18 19">
    <name type="scientific">Saliterribacillus persicus</name>
    <dbReference type="NCBI Taxonomy" id="930114"/>
    <lineage>
        <taxon>Bacteria</taxon>
        <taxon>Bacillati</taxon>
        <taxon>Bacillota</taxon>
        <taxon>Bacilli</taxon>
        <taxon>Bacillales</taxon>
        <taxon>Bacillaceae</taxon>
        <taxon>Saliterribacillus</taxon>
    </lineage>
</organism>
<dbReference type="PROSITE" id="PS00867">
    <property type="entry name" value="CPSASE_2"/>
    <property type="match status" value="2"/>
</dbReference>
<evidence type="ECO:0000256" key="7">
    <source>
        <dbReference type="ARBA" id="ARBA00022723"/>
    </source>
</evidence>
<feature type="binding site" evidence="16">
    <location>
        <position position="843"/>
    </location>
    <ligand>
        <name>Mn(2+)</name>
        <dbReference type="ChEBI" id="CHEBI:29035"/>
        <label>4</label>
    </ligand>
</feature>
<dbReference type="InterPro" id="IPR013815">
    <property type="entry name" value="ATP_grasp_subdomain_1"/>
</dbReference>
<dbReference type="GO" id="GO:0005737">
    <property type="term" value="C:cytoplasm"/>
    <property type="evidence" value="ECO:0007669"/>
    <property type="project" value="TreeGrafter"/>
</dbReference>
<keyword evidence="6 16" id="KW-0028">Amino-acid biosynthesis</keyword>
<dbReference type="GO" id="GO:0006541">
    <property type="term" value="P:glutamine metabolic process"/>
    <property type="evidence" value="ECO:0007669"/>
    <property type="project" value="TreeGrafter"/>
</dbReference>
<feature type="binding site" evidence="16">
    <location>
        <position position="786"/>
    </location>
    <ligand>
        <name>ATP</name>
        <dbReference type="ChEBI" id="CHEBI:30616"/>
        <label>2</label>
    </ligand>
</feature>
<comment type="caution">
    <text evidence="18">The sequence shown here is derived from an EMBL/GenBank/DDBJ whole genome shotgun (WGS) entry which is preliminary data.</text>
</comment>
<dbReference type="GO" id="GO:0004088">
    <property type="term" value="F:carbamoyl-phosphate synthase (glutamine-hydrolyzing) activity"/>
    <property type="evidence" value="ECO:0007669"/>
    <property type="project" value="UniProtKB-UniRule"/>
</dbReference>
<comment type="similarity">
    <text evidence="3 16">Belongs to the CarB family.</text>
</comment>
<reference evidence="18 19" key="1">
    <citation type="submission" date="2018-07" db="EMBL/GenBank/DDBJ databases">
        <title>Genomic Encyclopedia of Type Strains, Phase IV (KMG-IV): sequencing the most valuable type-strain genomes for metagenomic binning, comparative biology and taxonomic classification.</title>
        <authorList>
            <person name="Goeker M."/>
        </authorList>
    </citation>
    <scope>NUCLEOTIDE SEQUENCE [LARGE SCALE GENOMIC DNA]</scope>
    <source>
        <strain evidence="18 19">DSM 27696</strain>
    </source>
</reference>
<feature type="binding site" evidence="16">
    <location>
        <position position="300"/>
    </location>
    <ligand>
        <name>Mn(2+)</name>
        <dbReference type="ChEBI" id="CHEBI:29035"/>
        <label>2</label>
    </ligand>
</feature>
<dbReference type="SUPFAM" id="SSF56059">
    <property type="entry name" value="Glutathione synthetase ATP-binding domain-like"/>
    <property type="match status" value="2"/>
</dbReference>
<keyword evidence="11" id="KW-0460">Magnesium</keyword>
<comment type="subunit">
    <text evidence="16">Composed of two chains; the small (or glutamine) chain promotes the hydrolysis of glutamine to ammonia, which is used by the large (or ammonia) chain to synthesize carbamoyl phosphate. Tetramer of heterodimers (alpha,beta)4.</text>
</comment>
<feature type="binding site" evidence="16">
    <location>
        <position position="298"/>
    </location>
    <ligand>
        <name>Mg(2+)</name>
        <dbReference type="ChEBI" id="CHEBI:18420"/>
        <label>1</label>
    </ligand>
</feature>
<feature type="binding site" evidence="16">
    <location>
        <position position="298"/>
    </location>
    <ligand>
        <name>Mn(2+)</name>
        <dbReference type="ChEBI" id="CHEBI:29035"/>
        <label>2</label>
    </ligand>
</feature>
<feature type="binding site" evidence="16">
    <location>
        <position position="284"/>
    </location>
    <ligand>
        <name>Mg(2+)</name>
        <dbReference type="ChEBI" id="CHEBI:18420"/>
        <label>1</label>
    </ligand>
</feature>
<comment type="function">
    <text evidence="16">Large subunit of the glutamine-dependent carbamoyl phosphate synthetase (CPSase). CPSase catalyzes the formation of carbamoyl phosphate from the ammonia moiety of glutamine, carbonate, and phosphate donated by ATP, constituting the first step of 2 biosynthetic pathways, one leading to arginine and/or urea and the other to pyrimidine nucleotides. The large subunit (synthetase) binds the substrates ammonia (free or transferred from glutamine from the small subunit), hydrogencarbonate and ATP and carries out an ATP-coupled ligase reaction, activating hydrogencarbonate by forming carboxy phosphate which reacts with ammonia to form carbamoyl phosphate.</text>
</comment>
<evidence type="ECO:0000313" key="18">
    <source>
        <dbReference type="EMBL" id="RCW73082.1"/>
    </source>
</evidence>
<comment type="cofactor">
    <cofactor evidence="1">
        <name>Mn(2+)</name>
        <dbReference type="ChEBI" id="CHEBI:29035"/>
    </cofactor>
</comment>
<dbReference type="PRINTS" id="PR00098">
    <property type="entry name" value="CPSASE"/>
</dbReference>
<dbReference type="NCBIfam" id="NF009455">
    <property type="entry name" value="PRK12815.1"/>
    <property type="match status" value="1"/>
</dbReference>
<feature type="binding site" evidence="16">
    <location>
        <position position="827"/>
    </location>
    <ligand>
        <name>Mg(2+)</name>
        <dbReference type="ChEBI" id="CHEBI:18420"/>
        <label>3</label>
    </ligand>
</feature>
<dbReference type="Gene3D" id="1.10.1030.10">
    <property type="entry name" value="Carbamoyl-phosphate synthetase, large subunit oligomerisation domain"/>
    <property type="match status" value="1"/>
</dbReference>
<keyword evidence="8 16" id="KW-0677">Repeat</keyword>
<comment type="caution">
    <text evidence="16">Lacks conserved residue(s) required for the propagation of feature annotation.</text>
</comment>
<keyword evidence="7" id="KW-0479">Metal-binding</keyword>
<dbReference type="NCBIfam" id="TIGR01369">
    <property type="entry name" value="CPSaseII_lrg"/>
    <property type="match status" value="1"/>
</dbReference>
<dbReference type="PANTHER" id="PTHR11405:SF53">
    <property type="entry name" value="CARBAMOYL-PHOSPHATE SYNTHASE [AMMONIA], MITOCHONDRIAL"/>
    <property type="match status" value="1"/>
</dbReference>
<feature type="binding site" evidence="16">
    <location>
        <position position="243"/>
    </location>
    <ligand>
        <name>ATP</name>
        <dbReference type="ChEBI" id="CHEBI:30616"/>
        <label>1</label>
    </ligand>
</feature>
<dbReference type="SMART" id="SM01209">
    <property type="entry name" value="GARS_A"/>
    <property type="match status" value="1"/>
</dbReference>
<dbReference type="EMBL" id="QPJJ01000004">
    <property type="protein sequence ID" value="RCW73082.1"/>
    <property type="molecule type" value="Genomic_DNA"/>
</dbReference>
<sequence>MPKLNHIKKVLVIGSGPIVIGQAAEFDYAGTQACLALKEEGVEVILVNNNPATIMTDENIADKVYLEPLTKDSLANIIKKERPDGLLPTLGGQTGLNMAVLLTEAGILEQYKVELLGTPLETIQKGEDRDIFKSMMKDLNEPVAESLSTSLVDEAINFANGVGYPLIVRPAYTLGGAGGGIADNEAELRKIVKSGLHYSPIKQVLIEQSVKGWKEIEYEVMRDENDTCIIVCNMENFDPVGVHTGDSIVVAPSQTLTDRQYQMLRTSSCKVIRELGVIGGCNIQFALNPYSDEYVIIEVNPRVSRSSALASKATGYPIARIAAKLALGYHLDEVLNPITGYTYASFEPTIDYIALKIPRWPFDKFTQADRLLGTQMKATGEVMALARNFPAALHKAIRSLEIGLDHLHLPSMEKLSDEDLKIALFKATDERLFAVSEAMRRGMTVDQIHEITEINKYFLYELAAIIDKEKELSAKEWSQLDEKDLKEAKILGFSDKTLAKLLNVEEKDVRRKLKESNIRPSYKMVDTCAAEFEAATPYFYSSWNEWDEVEALKGDKRMVVLGSGPIRIGQGVEFDYCSVHAATSLQDQNIDAIVINNNPETVSTDFNTADHLYFEPLTVEDVLQVVEKEKAQEVLVQFGGQTAINLAEGLHDAGVKIAGTSLESIAAVEDRDQFYQLMKKLSIPHIPGDTVNALTEAKVIAEEIGYPVLLRPSYVIGGQGMVILKDETQLENYLEELAESAAGDRIFPLLIDRYIEGFEVEVDAVCDGADILIPGIFQHVERAGVHSGDSVAIFPAPDLTEEQKQLITAYTQKISKSLDIKGIMNIQFVLSEDRKTIYVLEVNPRASRTVPISSKITGVPMVDLATRVQMGEALKNQEWNLGLHNDVSFFAVKMPIFSTNKLPGLDPILGPEMKSTGEAIGIGSTVDQAMAKAFGWKEDYLKALEKEDVIYLSLPTIDDALLSQLKTVSAKIEADQKTAEFLRENGVVIDQVTTIEEAEEKCMDDFYQLVSDTNRTGEKDGHVVLREATLKSDILCFTSTDTLTAYLQATNEKLEEPFSIQVHRKKQKDSNKKERVKW</sequence>
<dbReference type="NCBIfam" id="NF003671">
    <property type="entry name" value="PRK05294.1"/>
    <property type="match status" value="1"/>
</dbReference>
<evidence type="ECO:0000259" key="17">
    <source>
        <dbReference type="PROSITE" id="PS50975"/>
    </source>
</evidence>
<keyword evidence="4 16" id="KW-0055">Arginine biosynthesis</keyword>
<dbReference type="FunFam" id="3.30.470.20:FF:000001">
    <property type="entry name" value="Carbamoyl-phosphate synthase large chain"/>
    <property type="match status" value="1"/>
</dbReference>
<dbReference type="PROSITE" id="PS50975">
    <property type="entry name" value="ATP_GRASP"/>
    <property type="match status" value="2"/>
</dbReference>
<feature type="binding site" evidence="16">
    <location>
        <position position="755"/>
    </location>
    <ligand>
        <name>ATP</name>
        <dbReference type="ChEBI" id="CHEBI:30616"/>
        <label>2</label>
    </ligand>
</feature>
<feature type="binding site" evidence="16">
    <location>
        <position position="827"/>
    </location>
    <ligand>
        <name>Mn(2+)</name>
        <dbReference type="ChEBI" id="CHEBI:29035"/>
        <label>3</label>
    </ligand>
</feature>
<dbReference type="InterPro" id="IPR016185">
    <property type="entry name" value="PreATP-grasp_dom_sf"/>
</dbReference>
<feature type="binding site" evidence="16">
    <location>
        <position position="208"/>
    </location>
    <ligand>
        <name>ATP</name>
        <dbReference type="ChEBI" id="CHEBI:30616"/>
        <label>1</label>
    </ligand>
</feature>
<feature type="region of interest" description="Allosteric domain" evidence="16">
    <location>
        <begin position="939"/>
        <end position="1078"/>
    </location>
</feature>
<dbReference type="GO" id="GO:0004087">
    <property type="term" value="F:carbamoyl-phosphate synthase (ammonia) activity"/>
    <property type="evidence" value="ECO:0007669"/>
    <property type="project" value="UniProtKB-EC"/>
</dbReference>
<evidence type="ECO:0000256" key="6">
    <source>
        <dbReference type="ARBA" id="ARBA00022605"/>
    </source>
</evidence>
<dbReference type="Gene3D" id="3.40.50.20">
    <property type="match status" value="2"/>
</dbReference>